<dbReference type="AlphaFoldDB" id="A0A3M6UC20"/>
<organism evidence="1 2">
    <name type="scientific">Pocillopora damicornis</name>
    <name type="common">Cauliflower coral</name>
    <name type="synonym">Millepora damicornis</name>
    <dbReference type="NCBI Taxonomy" id="46731"/>
    <lineage>
        <taxon>Eukaryota</taxon>
        <taxon>Metazoa</taxon>
        <taxon>Cnidaria</taxon>
        <taxon>Anthozoa</taxon>
        <taxon>Hexacorallia</taxon>
        <taxon>Scleractinia</taxon>
        <taxon>Astrocoeniina</taxon>
        <taxon>Pocilloporidae</taxon>
        <taxon>Pocillopora</taxon>
    </lineage>
</organism>
<gene>
    <name evidence="1" type="ORF">pdam_00004061</name>
</gene>
<comment type="caution">
    <text evidence="1">The sequence shown here is derived from an EMBL/GenBank/DDBJ whole genome shotgun (WGS) entry which is preliminary data.</text>
</comment>
<name>A0A3M6UC20_POCDA</name>
<evidence type="ECO:0000313" key="1">
    <source>
        <dbReference type="EMBL" id="RMX51205.1"/>
    </source>
</evidence>
<sequence>MSTSTGALGSGSKTKEQVVKRDFSYVPSVEVSAPTRMGNCEMCSHKEHGSHTNTRVFASNELSLVGFTSSICVYITIQWTSSQG</sequence>
<accession>A0A3M6UC20</accession>
<proteinExistence type="predicted"/>
<protein>
    <submittedName>
        <fullName evidence="1">Uncharacterized protein</fullName>
    </submittedName>
</protein>
<dbReference type="Proteomes" id="UP000275408">
    <property type="component" value="Unassembled WGS sequence"/>
</dbReference>
<reference evidence="1 2" key="1">
    <citation type="journal article" date="2018" name="Sci. Rep.">
        <title>Comparative analysis of the Pocillopora damicornis genome highlights role of immune system in coral evolution.</title>
        <authorList>
            <person name="Cunning R."/>
            <person name="Bay R.A."/>
            <person name="Gillette P."/>
            <person name="Baker A.C."/>
            <person name="Traylor-Knowles N."/>
        </authorList>
    </citation>
    <scope>NUCLEOTIDE SEQUENCE [LARGE SCALE GENOMIC DNA]</scope>
    <source>
        <strain evidence="1">RSMAS</strain>
        <tissue evidence="1">Whole animal</tissue>
    </source>
</reference>
<evidence type="ECO:0000313" key="2">
    <source>
        <dbReference type="Proteomes" id="UP000275408"/>
    </source>
</evidence>
<keyword evidence="2" id="KW-1185">Reference proteome</keyword>
<dbReference type="EMBL" id="RCHS01001810">
    <property type="protein sequence ID" value="RMX51205.1"/>
    <property type="molecule type" value="Genomic_DNA"/>
</dbReference>